<dbReference type="Pfam" id="PF00682">
    <property type="entry name" value="HMGL-like"/>
    <property type="match status" value="1"/>
</dbReference>
<dbReference type="PROSITE" id="PS50991">
    <property type="entry name" value="PYR_CT"/>
    <property type="match status" value="1"/>
</dbReference>
<dbReference type="EMBL" id="JAUFPN010000194">
    <property type="protein sequence ID" value="MDN3567529.1"/>
    <property type="molecule type" value="Genomic_DNA"/>
</dbReference>
<keyword evidence="1" id="KW-0464">Manganese</keyword>
<evidence type="ECO:0000313" key="3">
    <source>
        <dbReference type="EMBL" id="MDN3567529.1"/>
    </source>
</evidence>
<feature type="domain" description="Pyruvate carboxyltransferase" evidence="2">
    <location>
        <begin position="2"/>
        <end position="255"/>
    </location>
</feature>
<accession>A0ABT8ACL6</accession>
<protein>
    <recommendedName>
        <fullName evidence="2">Pyruvate carboxyltransferase domain-containing protein</fullName>
    </recommendedName>
</protein>
<gene>
    <name evidence="3" type="ORF">QWZ14_24385</name>
</gene>
<dbReference type="Gene3D" id="3.20.20.70">
    <property type="entry name" value="Aldolase class I"/>
    <property type="match status" value="1"/>
</dbReference>
<evidence type="ECO:0000259" key="2">
    <source>
        <dbReference type="PROSITE" id="PS50991"/>
    </source>
</evidence>
<evidence type="ECO:0000313" key="4">
    <source>
        <dbReference type="Proteomes" id="UP001529369"/>
    </source>
</evidence>
<keyword evidence="4" id="KW-1185">Reference proteome</keyword>
<dbReference type="PANTHER" id="PTHR10277">
    <property type="entry name" value="HOMOCITRATE SYNTHASE-RELATED"/>
    <property type="match status" value="1"/>
</dbReference>
<proteinExistence type="predicted"/>
<dbReference type="InterPro" id="IPR050073">
    <property type="entry name" value="2-IPM_HCS-like"/>
</dbReference>
<dbReference type="Proteomes" id="UP001529369">
    <property type="component" value="Unassembled WGS sequence"/>
</dbReference>
<reference evidence="4" key="1">
    <citation type="journal article" date="2019" name="Int. J. Syst. Evol. Microbiol.">
        <title>The Global Catalogue of Microorganisms (GCM) 10K type strain sequencing project: providing services to taxonomists for standard genome sequencing and annotation.</title>
        <authorList>
            <consortium name="The Broad Institute Genomics Platform"/>
            <consortium name="The Broad Institute Genome Sequencing Center for Infectious Disease"/>
            <person name="Wu L."/>
            <person name="Ma J."/>
        </authorList>
    </citation>
    <scope>NUCLEOTIDE SEQUENCE [LARGE SCALE GENOMIC DNA]</scope>
    <source>
        <strain evidence="4">CECT 7131</strain>
    </source>
</reference>
<dbReference type="RefSeq" id="WP_290319573.1">
    <property type="nucleotide sequence ID" value="NZ_JAUFPN010000194.1"/>
</dbReference>
<dbReference type="SUPFAM" id="SSF51569">
    <property type="entry name" value="Aldolase"/>
    <property type="match status" value="1"/>
</dbReference>
<organism evidence="3 4">
    <name type="scientific">Paeniroseomonas aquatica</name>
    <dbReference type="NCBI Taxonomy" id="373043"/>
    <lineage>
        <taxon>Bacteria</taxon>
        <taxon>Pseudomonadati</taxon>
        <taxon>Pseudomonadota</taxon>
        <taxon>Alphaproteobacteria</taxon>
        <taxon>Acetobacterales</taxon>
        <taxon>Acetobacteraceae</taxon>
        <taxon>Paeniroseomonas</taxon>
    </lineage>
</organism>
<dbReference type="InterPro" id="IPR000891">
    <property type="entry name" value="PYR_CT"/>
</dbReference>
<comment type="caution">
    <text evidence="3">The sequence shown here is derived from an EMBL/GenBank/DDBJ whole genome shotgun (WGS) entry which is preliminary data.</text>
</comment>
<dbReference type="InterPro" id="IPR013785">
    <property type="entry name" value="Aldolase_TIM"/>
</dbReference>
<name>A0ABT8ACL6_9PROT</name>
<sequence>MVQVLDCTLRDGGYYTNWDFEPETVRTYLSSIARLPITYIEIGYVNDPAEGYFGEYYFLTPEMLTSVRAVLRPDQKLVVMIDGKNYQPERLATLFGPIAHLVDLVRITVAPNALGHGVGLARALKDIGLKVGFNVMYLSTFQNDLSQIRTAFDESDSYVSLALVDSYGGCLPSSVSALFRELREALPNKIIGFHGHDNMCLAFANTLAAIEGGADVVDGTFTGMGRGAGNLRTETALIHLAGQGGNEPLDYQALSSAVAPFEALRRVHEWGTNLPYMLSGANNLPQKDVMDWISKNRYSVHSIIQALQRQSGGDVDLQPYPELRPNSFAAPCVLLIGGGPSVTRHLEAISRFVARTRPLVVFSSTRHLAHARRIGGTQLLCLPGHDAFRAGTHDHLGGIAAVVVPTPPRVPGCLPGDVDLSVFQAPALRMDQPGKIGPVSDTGPLGLALGATQALGTQTCYLAGFDGYEMASIAEQELSREVELALSLFRGANPGVTLRSLTPTRYRLDPMSVYSLVAAVD</sequence>
<evidence type="ECO:0000256" key="1">
    <source>
        <dbReference type="ARBA" id="ARBA00023211"/>
    </source>
</evidence>
<dbReference type="PANTHER" id="PTHR10277:SF9">
    <property type="entry name" value="2-ISOPROPYLMALATE SYNTHASE 1, CHLOROPLASTIC-RELATED"/>
    <property type="match status" value="1"/>
</dbReference>